<reference evidence="2 3" key="1">
    <citation type="submission" date="2021-01" db="EMBL/GenBank/DDBJ databases">
        <title>Genome sequencing of Joostella atrarenae M1-2 (= KCTC 23194).</title>
        <authorList>
            <person name="Zakaria M.R."/>
            <person name="Lam M.Q."/>
            <person name="Chong C.S."/>
        </authorList>
    </citation>
    <scope>NUCLEOTIDE SEQUENCE [LARGE SCALE GENOMIC DNA]</scope>
    <source>
        <strain evidence="2 3">M1-2</strain>
    </source>
</reference>
<gene>
    <name evidence="2" type="ORF">JM658_05660</name>
</gene>
<proteinExistence type="predicted"/>
<dbReference type="RefSeq" id="WP_236958272.1">
    <property type="nucleotide sequence ID" value="NZ_JAETXX010000002.1"/>
</dbReference>
<dbReference type="Proteomes" id="UP000829517">
    <property type="component" value="Unassembled WGS sequence"/>
</dbReference>
<dbReference type="InterPro" id="IPR036909">
    <property type="entry name" value="Cyt_c-like_dom_sf"/>
</dbReference>
<dbReference type="EMBL" id="JAETXX010000002">
    <property type="protein sequence ID" value="MCF8714311.1"/>
    <property type="molecule type" value="Genomic_DNA"/>
</dbReference>
<keyword evidence="1" id="KW-0812">Transmembrane</keyword>
<sequence length="165" mass="18866">MDKKEHFLKAVNVFSQSLALFCACIFILGGFLLYLTFNPDSELFKKSFEVAEEQSAEVVKDKVPEEAEVTGIKDGIHVETGFVEGKGLQAVINNCTNCHSSKLVTQNHMTKEGWLTTIRWMQETQNLWDLGDQEEIILDYLATNYAPKNKGRRENLVVDEWYELN</sequence>
<feature type="transmembrane region" description="Helical" evidence="1">
    <location>
        <begin position="18"/>
        <end position="37"/>
    </location>
</feature>
<evidence type="ECO:0000313" key="3">
    <source>
        <dbReference type="Proteomes" id="UP000829517"/>
    </source>
</evidence>
<accession>A0ABS9J1K3</accession>
<evidence type="ECO:0000313" key="2">
    <source>
        <dbReference type="EMBL" id="MCF8714311.1"/>
    </source>
</evidence>
<organism evidence="2 3">
    <name type="scientific">Joostella atrarenae</name>
    <dbReference type="NCBI Taxonomy" id="679257"/>
    <lineage>
        <taxon>Bacteria</taxon>
        <taxon>Pseudomonadati</taxon>
        <taxon>Bacteroidota</taxon>
        <taxon>Flavobacteriia</taxon>
        <taxon>Flavobacteriales</taxon>
        <taxon>Flavobacteriaceae</taxon>
        <taxon>Joostella</taxon>
    </lineage>
</organism>
<name>A0ABS9J1K3_9FLAO</name>
<evidence type="ECO:0000256" key="1">
    <source>
        <dbReference type="SAM" id="Phobius"/>
    </source>
</evidence>
<keyword evidence="1" id="KW-1133">Transmembrane helix</keyword>
<dbReference type="SUPFAM" id="SSF46626">
    <property type="entry name" value="Cytochrome c"/>
    <property type="match status" value="1"/>
</dbReference>
<dbReference type="PROSITE" id="PS51257">
    <property type="entry name" value="PROKAR_LIPOPROTEIN"/>
    <property type="match status" value="1"/>
</dbReference>
<keyword evidence="1" id="KW-0472">Membrane</keyword>
<dbReference type="Gene3D" id="1.10.760.10">
    <property type="entry name" value="Cytochrome c-like domain"/>
    <property type="match status" value="1"/>
</dbReference>
<protein>
    <submittedName>
        <fullName evidence="2">Monoheme cytochrome C</fullName>
    </submittedName>
</protein>
<keyword evidence="3" id="KW-1185">Reference proteome</keyword>
<comment type="caution">
    <text evidence="2">The sequence shown here is derived from an EMBL/GenBank/DDBJ whole genome shotgun (WGS) entry which is preliminary data.</text>
</comment>